<keyword evidence="5" id="KW-1185">Reference proteome</keyword>
<dbReference type="PANTHER" id="PTHR45228:SF8">
    <property type="entry name" value="TWO-COMPONENT RESPONSE REGULATOR-RELATED"/>
    <property type="match status" value="1"/>
</dbReference>
<sequence length="620" mass="71008">MHTPDWLKLTSAALESSFDAILILDVQPEAVTILYANRSAENITGYSREELLGHNPRMLESRYITVAEQSELLAAVQNIQPYHAIARFKRKNFEVYWAELNMMPIDLEPQGRYWVSTHRDVSEQLEAQQTLKDSEYLYRVIIENSPGLHRMYNREGKCVFSSASSERILGYTPEELLNQSDGLLYPEDHHVFGKGVMQDLWAGNVESRGFEYRLRHRSGKPVWVSSTMRMIGSPDQPEEQWLLVVTEDIDARKKAEQEAQQQTDRYTSLLELKYRILRSSQPLEVANEAIRLALPLTEYEFGLFISFQDGRLQLEAFHSPHGPDIKTQLEQVMQSYDQDRVLQLMQGNQPIFISATDLWLLEASNPDRELFQAFALLPIHAEGEVFGLIVFGHRQNVQVSDSTKRLLTAIEERVSLAYGKLISFQRLEMSREETMRTLGLALEYRDYETKGHTDRVISLCVQLGVALDLDEETLKELRWGAYLHDIGKISTPDAVLLKPGKLTPDEWTVIKMHPVVGFEITRAIPSLPQRTLDIVLYHQERWNGSGYPEGRKGEDIPYLARVFAVVDVYDALTSERPYKRAFSPQEAVEQLLKEAGTLLDPEIVRVFLEVLQLGGNLSNP</sequence>
<organism evidence="4 5">
    <name type="scientific">Deinococcus roseus</name>
    <dbReference type="NCBI Taxonomy" id="392414"/>
    <lineage>
        <taxon>Bacteria</taxon>
        <taxon>Thermotogati</taxon>
        <taxon>Deinococcota</taxon>
        <taxon>Deinococci</taxon>
        <taxon>Deinococcales</taxon>
        <taxon>Deinococcaceae</taxon>
        <taxon>Deinococcus</taxon>
    </lineage>
</organism>
<dbReference type="InterPro" id="IPR001610">
    <property type="entry name" value="PAC"/>
</dbReference>
<dbReference type="InterPro" id="IPR000700">
    <property type="entry name" value="PAS-assoc_C"/>
</dbReference>
<dbReference type="SMART" id="SM00471">
    <property type="entry name" value="HDc"/>
    <property type="match status" value="1"/>
</dbReference>
<comment type="caution">
    <text evidence="4">The sequence shown here is derived from an EMBL/GenBank/DDBJ whole genome shotgun (WGS) entry which is preliminary data.</text>
</comment>
<dbReference type="Pfam" id="PF00989">
    <property type="entry name" value="PAS"/>
    <property type="match status" value="1"/>
</dbReference>
<dbReference type="Pfam" id="PF13426">
    <property type="entry name" value="PAS_9"/>
    <property type="match status" value="1"/>
</dbReference>
<dbReference type="EMBL" id="BMOD01000003">
    <property type="protein sequence ID" value="GGJ27463.1"/>
    <property type="molecule type" value="Genomic_DNA"/>
</dbReference>
<dbReference type="SUPFAM" id="SSF109604">
    <property type="entry name" value="HD-domain/PDEase-like"/>
    <property type="match status" value="1"/>
</dbReference>
<dbReference type="InterPro" id="IPR003607">
    <property type="entry name" value="HD/PDEase_dom"/>
</dbReference>
<dbReference type="PROSITE" id="PS51832">
    <property type="entry name" value="HD_GYP"/>
    <property type="match status" value="1"/>
</dbReference>
<dbReference type="InterPro" id="IPR000014">
    <property type="entry name" value="PAS"/>
</dbReference>
<feature type="domain" description="PAC" evidence="2">
    <location>
        <begin position="208"/>
        <end position="261"/>
    </location>
</feature>
<evidence type="ECO:0000259" key="1">
    <source>
        <dbReference type="PROSITE" id="PS50112"/>
    </source>
</evidence>
<dbReference type="Proteomes" id="UP000632222">
    <property type="component" value="Unassembled WGS sequence"/>
</dbReference>
<gene>
    <name evidence="4" type="ORF">GCM10008938_12000</name>
</gene>
<evidence type="ECO:0000259" key="3">
    <source>
        <dbReference type="PROSITE" id="PS51832"/>
    </source>
</evidence>
<dbReference type="SUPFAM" id="SSF55785">
    <property type="entry name" value="PYP-like sensor domain (PAS domain)"/>
    <property type="match status" value="2"/>
</dbReference>
<dbReference type="CDD" id="cd00077">
    <property type="entry name" value="HDc"/>
    <property type="match status" value="1"/>
</dbReference>
<evidence type="ECO:0000313" key="4">
    <source>
        <dbReference type="EMBL" id="GGJ27463.1"/>
    </source>
</evidence>
<dbReference type="PROSITE" id="PS50112">
    <property type="entry name" value="PAS"/>
    <property type="match status" value="2"/>
</dbReference>
<dbReference type="Gene3D" id="1.10.3210.10">
    <property type="entry name" value="Hypothetical protein af1432"/>
    <property type="match status" value="1"/>
</dbReference>
<dbReference type="Gene3D" id="3.30.450.20">
    <property type="entry name" value="PAS domain"/>
    <property type="match status" value="2"/>
</dbReference>
<accession>A0ABQ2CWG5</accession>
<dbReference type="Gene3D" id="3.30.450.40">
    <property type="match status" value="1"/>
</dbReference>
<dbReference type="InterPro" id="IPR035965">
    <property type="entry name" value="PAS-like_dom_sf"/>
</dbReference>
<dbReference type="InterPro" id="IPR037522">
    <property type="entry name" value="HD_GYP_dom"/>
</dbReference>
<dbReference type="NCBIfam" id="TIGR00229">
    <property type="entry name" value="sensory_box"/>
    <property type="match status" value="2"/>
</dbReference>
<name>A0ABQ2CWG5_9DEIO</name>
<evidence type="ECO:0008006" key="6">
    <source>
        <dbReference type="Google" id="ProtNLM"/>
    </source>
</evidence>
<dbReference type="SMART" id="SM00086">
    <property type="entry name" value="PAC"/>
    <property type="match status" value="2"/>
</dbReference>
<dbReference type="InterPro" id="IPR013767">
    <property type="entry name" value="PAS_fold"/>
</dbReference>
<dbReference type="InterPro" id="IPR003018">
    <property type="entry name" value="GAF"/>
</dbReference>
<dbReference type="Pfam" id="PF13487">
    <property type="entry name" value="HD_5"/>
    <property type="match status" value="1"/>
</dbReference>
<dbReference type="SMART" id="SM00091">
    <property type="entry name" value="PAS"/>
    <property type="match status" value="2"/>
</dbReference>
<proteinExistence type="predicted"/>
<dbReference type="PROSITE" id="PS50113">
    <property type="entry name" value="PAC"/>
    <property type="match status" value="1"/>
</dbReference>
<evidence type="ECO:0000259" key="2">
    <source>
        <dbReference type="PROSITE" id="PS50113"/>
    </source>
</evidence>
<dbReference type="PANTHER" id="PTHR45228">
    <property type="entry name" value="CYCLIC DI-GMP PHOSPHODIESTERASE TM_0186-RELATED"/>
    <property type="match status" value="1"/>
</dbReference>
<feature type="domain" description="HD-GYP" evidence="3">
    <location>
        <begin position="427"/>
        <end position="620"/>
    </location>
</feature>
<dbReference type="InterPro" id="IPR052020">
    <property type="entry name" value="Cyclic_di-GMP/3'3'-cGAMP_PDE"/>
</dbReference>
<evidence type="ECO:0000313" key="5">
    <source>
        <dbReference type="Proteomes" id="UP000632222"/>
    </source>
</evidence>
<dbReference type="Pfam" id="PF01590">
    <property type="entry name" value="GAF"/>
    <property type="match status" value="1"/>
</dbReference>
<feature type="domain" description="PAS" evidence="1">
    <location>
        <begin position="13"/>
        <end position="55"/>
    </location>
</feature>
<dbReference type="InterPro" id="IPR029016">
    <property type="entry name" value="GAF-like_dom_sf"/>
</dbReference>
<reference evidence="5" key="1">
    <citation type="journal article" date="2019" name="Int. J. Syst. Evol. Microbiol.">
        <title>The Global Catalogue of Microorganisms (GCM) 10K type strain sequencing project: providing services to taxonomists for standard genome sequencing and annotation.</title>
        <authorList>
            <consortium name="The Broad Institute Genomics Platform"/>
            <consortium name="The Broad Institute Genome Sequencing Center for Infectious Disease"/>
            <person name="Wu L."/>
            <person name="Ma J."/>
        </authorList>
    </citation>
    <scope>NUCLEOTIDE SEQUENCE [LARGE SCALE GENOMIC DNA]</scope>
    <source>
        <strain evidence="5">JCM 14370</strain>
    </source>
</reference>
<feature type="domain" description="PAS" evidence="1">
    <location>
        <begin position="134"/>
        <end position="189"/>
    </location>
</feature>
<dbReference type="SUPFAM" id="SSF55781">
    <property type="entry name" value="GAF domain-like"/>
    <property type="match status" value="1"/>
</dbReference>
<dbReference type="CDD" id="cd00130">
    <property type="entry name" value="PAS"/>
    <property type="match status" value="2"/>
</dbReference>
<protein>
    <recommendedName>
        <fullName evidence="6">PAS domain S-box protein</fullName>
    </recommendedName>
</protein>
<dbReference type="RefSeq" id="WP_189001373.1">
    <property type="nucleotide sequence ID" value="NZ_BMOD01000003.1"/>
</dbReference>